<sequence>MYERMFGALVSRINKAMSRPEGKSTFIGVLDIAGFEILETNSFEQMCINYTNERLQQFFNRTMFVLEQEEYTREGIEWNFIDFGMDLQPTIDLIDRTKPIGIMSCLDEECVMPRATDKTFTEKLHGLWAGKSDKYDVPRFATGFIIRHYASQVEYSTEGWLEKNKDPLNENVTRLLGNSSEPFIAQLYADYAAGEGGPGDSGAATGDGARGRVAATLKRGAFRTVAQRHKDQLNLLMAQLGSTQPHFVRCILPNSDKRAGLVDTPLVLDQLRCNGVLEGIRITRQGFPNRVPFPEFRQRYEILAPNTIPRQVFVDSKQAASLLLGALGMDPERFRLGHTKVFFRAGVLAELEETRDVELSKIIVQFQAVARGAMSRSRFRRRI</sequence>
<evidence type="ECO:0000313" key="1">
    <source>
        <dbReference type="EMBL" id="KAJ2759796.1"/>
    </source>
</evidence>
<gene>
    <name evidence="1" type="primary">MYO1_6</name>
    <name evidence="1" type="ORF">IWQ57_006464</name>
</gene>
<reference evidence="1" key="1">
    <citation type="submission" date="2022-07" db="EMBL/GenBank/DDBJ databases">
        <title>Phylogenomic reconstructions and comparative analyses of Kickxellomycotina fungi.</title>
        <authorList>
            <person name="Reynolds N.K."/>
            <person name="Stajich J.E."/>
            <person name="Barry K."/>
            <person name="Grigoriev I.V."/>
            <person name="Crous P."/>
            <person name="Smith M.E."/>
        </authorList>
    </citation>
    <scope>NUCLEOTIDE SEQUENCE</scope>
    <source>
        <strain evidence="1">CBS 109366</strain>
    </source>
</reference>
<proteinExistence type="predicted"/>
<name>A0ACC1JJP8_9FUNG</name>
<evidence type="ECO:0000313" key="2">
    <source>
        <dbReference type="Proteomes" id="UP001140234"/>
    </source>
</evidence>
<keyword evidence="2" id="KW-1185">Reference proteome</keyword>
<accession>A0ACC1JJP8</accession>
<dbReference type="EMBL" id="JANBUJ010003683">
    <property type="protein sequence ID" value="KAJ2759796.1"/>
    <property type="molecule type" value="Genomic_DNA"/>
</dbReference>
<protein>
    <submittedName>
        <fullName evidence="1">Class II myosin</fullName>
    </submittedName>
</protein>
<organism evidence="1 2">
    <name type="scientific">Coemansia nantahalensis</name>
    <dbReference type="NCBI Taxonomy" id="2789366"/>
    <lineage>
        <taxon>Eukaryota</taxon>
        <taxon>Fungi</taxon>
        <taxon>Fungi incertae sedis</taxon>
        <taxon>Zoopagomycota</taxon>
        <taxon>Kickxellomycotina</taxon>
        <taxon>Kickxellomycetes</taxon>
        <taxon>Kickxellales</taxon>
        <taxon>Kickxellaceae</taxon>
        <taxon>Coemansia</taxon>
    </lineage>
</organism>
<feature type="non-terminal residue" evidence="1">
    <location>
        <position position="383"/>
    </location>
</feature>
<dbReference type="Proteomes" id="UP001140234">
    <property type="component" value="Unassembled WGS sequence"/>
</dbReference>
<comment type="caution">
    <text evidence="1">The sequence shown here is derived from an EMBL/GenBank/DDBJ whole genome shotgun (WGS) entry which is preliminary data.</text>
</comment>